<accession>A0A485L0Y3</accession>
<dbReference type="InterPro" id="IPR001128">
    <property type="entry name" value="Cyt_P450"/>
</dbReference>
<evidence type="ECO:0000313" key="6">
    <source>
        <dbReference type="EMBL" id="VFT91067.1"/>
    </source>
</evidence>
<keyword evidence="3 4" id="KW-0479">Metal-binding</keyword>
<evidence type="ECO:0000313" key="5">
    <source>
        <dbReference type="EMBL" id="KAF0694900.1"/>
    </source>
</evidence>
<proteinExistence type="inferred from homology"/>
<dbReference type="GO" id="GO:0016705">
    <property type="term" value="F:oxidoreductase activity, acting on paired donors, with incorporation or reduction of molecular oxygen"/>
    <property type="evidence" value="ECO:0007669"/>
    <property type="project" value="InterPro"/>
</dbReference>
<dbReference type="SUPFAM" id="SSF48264">
    <property type="entry name" value="Cytochrome P450"/>
    <property type="match status" value="1"/>
</dbReference>
<gene>
    <name evidence="6" type="primary">Aste57867_14242</name>
    <name evidence="5" type="ORF">As57867_014191</name>
    <name evidence="6" type="ORF">ASTE57867_14242</name>
</gene>
<protein>
    <submittedName>
        <fullName evidence="6">Aste57867_14242 protein</fullName>
    </submittedName>
</protein>
<dbReference type="EMBL" id="CAADRA010005553">
    <property type="protein sequence ID" value="VFT91067.1"/>
    <property type="molecule type" value="Genomic_DNA"/>
</dbReference>
<keyword evidence="4" id="KW-0560">Oxidoreductase</keyword>
<keyword evidence="3 4" id="KW-0349">Heme</keyword>
<dbReference type="EMBL" id="VJMH01005532">
    <property type="protein sequence ID" value="KAF0694900.1"/>
    <property type="molecule type" value="Genomic_DNA"/>
</dbReference>
<dbReference type="Pfam" id="PF00067">
    <property type="entry name" value="p450"/>
    <property type="match status" value="1"/>
</dbReference>
<dbReference type="CDD" id="cd00302">
    <property type="entry name" value="cytochrome_P450"/>
    <property type="match status" value="1"/>
</dbReference>
<keyword evidence="7" id="KW-1185">Reference proteome</keyword>
<feature type="binding site" description="axial binding residue" evidence="3">
    <location>
        <position position="437"/>
    </location>
    <ligand>
        <name>heme</name>
        <dbReference type="ChEBI" id="CHEBI:30413"/>
    </ligand>
    <ligandPart>
        <name>Fe</name>
        <dbReference type="ChEBI" id="CHEBI:18248"/>
    </ligandPart>
</feature>
<dbReference type="Gene3D" id="1.10.630.10">
    <property type="entry name" value="Cytochrome P450"/>
    <property type="match status" value="1"/>
</dbReference>
<evidence type="ECO:0000256" key="1">
    <source>
        <dbReference type="ARBA" id="ARBA00001971"/>
    </source>
</evidence>
<dbReference type="InterPro" id="IPR002401">
    <property type="entry name" value="Cyt_P450_E_grp-I"/>
</dbReference>
<reference evidence="6 7" key="1">
    <citation type="submission" date="2019-03" db="EMBL/GenBank/DDBJ databases">
        <authorList>
            <person name="Gaulin E."/>
            <person name="Dumas B."/>
        </authorList>
    </citation>
    <scope>NUCLEOTIDE SEQUENCE [LARGE SCALE GENOMIC DNA]</scope>
    <source>
        <strain evidence="6">CBS 568.67</strain>
    </source>
</reference>
<dbReference type="Proteomes" id="UP000332933">
    <property type="component" value="Unassembled WGS sequence"/>
</dbReference>
<dbReference type="GO" id="GO:0020037">
    <property type="term" value="F:heme binding"/>
    <property type="evidence" value="ECO:0007669"/>
    <property type="project" value="InterPro"/>
</dbReference>
<dbReference type="GO" id="GO:0004497">
    <property type="term" value="F:monooxygenase activity"/>
    <property type="evidence" value="ECO:0007669"/>
    <property type="project" value="UniProtKB-KW"/>
</dbReference>
<dbReference type="OrthoDB" id="61744at2759"/>
<dbReference type="InterPro" id="IPR017972">
    <property type="entry name" value="Cyt_P450_CS"/>
</dbReference>
<keyword evidence="3 4" id="KW-0408">Iron</keyword>
<dbReference type="InterPro" id="IPR036396">
    <property type="entry name" value="Cyt_P450_sf"/>
</dbReference>
<organism evidence="6 7">
    <name type="scientific">Aphanomyces stellatus</name>
    <dbReference type="NCBI Taxonomy" id="120398"/>
    <lineage>
        <taxon>Eukaryota</taxon>
        <taxon>Sar</taxon>
        <taxon>Stramenopiles</taxon>
        <taxon>Oomycota</taxon>
        <taxon>Saprolegniomycetes</taxon>
        <taxon>Saprolegniales</taxon>
        <taxon>Verrucalvaceae</taxon>
        <taxon>Aphanomyces</taxon>
    </lineage>
</organism>
<dbReference type="AlphaFoldDB" id="A0A485L0Y3"/>
<evidence type="ECO:0000256" key="4">
    <source>
        <dbReference type="RuleBase" id="RU000461"/>
    </source>
</evidence>
<dbReference type="PRINTS" id="PR00385">
    <property type="entry name" value="P450"/>
</dbReference>
<evidence type="ECO:0000313" key="7">
    <source>
        <dbReference type="Proteomes" id="UP000332933"/>
    </source>
</evidence>
<dbReference type="GO" id="GO:0005506">
    <property type="term" value="F:iron ion binding"/>
    <property type="evidence" value="ECO:0007669"/>
    <property type="project" value="InterPro"/>
</dbReference>
<comment type="similarity">
    <text evidence="2 4">Belongs to the cytochrome P450 family.</text>
</comment>
<evidence type="ECO:0000256" key="2">
    <source>
        <dbReference type="ARBA" id="ARBA00010617"/>
    </source>
</evidence>
<dbReference type="InterPro" id="IPR050121">
    <property type="entry name" value="Cytochrome_P450_monoxygenase"/>
</dbReference>
<dbReference type="PANTHER" id="PTHR24305:SF166">
    <property type="entry name" value="CYTOCHROME P450 12A4, MITOCHONDRIAL-RELATED"/>
    <property type="match status" value="1"/>
</dbReference>
<dbReference type="PANTHER" id="PTHR24305">
    <property type="entry name" value="CYTOCHROME P450"/>
    <property type="match status" value="1"/>
</dbReference>
<name>A0A485L0Y3_9STRA</name>
<sequence>MKPPMPRVSRSMSARLLGHLGDLGVVDLLLDPTGAKARDGAMSYRMLQRTPGWYAETASKTFRLDMAGKTVIFTKDPAVYKAVLGSQKHHFTTSDGFRKVIEYFDENVLFALKDKQWAHVRKVTTRAMAMQDLDGLPQSVGETIEKCIRRCPRHTTHHGIVVMEPEDVLPQATFDLFHKIMFKWDPDTVSNDADGMVLLRDAMTCASAMAARSGVPLEWLWRLPLAANRKVDAARDALRVNTIAFIEKRLAVLARQADDEGASSVHDASLLDCMLVAAMDGKLTQAELVGQVLSFFFGAFETTSYSIALMLNHVAAHPDVQDRLRADLHAAFPDGKASVTSLAALEQVEYLNWVFDETMRLVPHVFVVPRSCVTSCTIHGVTIDAGDEVLVDTLHASQDEANYAGQTDLDQFRPERFGNVRLNKTATMPFGVGSRMCPGRKIATGELKAFLAYAVMGWKLTRPAGLPFLMDTSLGLGMRKGYGTLLWEPL</sequence>
<keyword evidence="4" id="KW-0503">Monooxygenase</keyword>
<evidence type="ECO:0000256" key="3">
    <source>
        <dbReference type="PIRSR" id="PIRSR602401-1"/>
    </source>
</evidence>
<dbReference type="PRINTS" id="PR00463">
    <property type="entry name" value="EP450I"/>
</dbReference>
<dbReference type="PROSITE" id="PS00086">
    <property type="entry name" value="CYTOCHROME_P450"/>
    <property type="match status" value="1"/>
</dbReference>
<comment type="cofactor">
    <cofactor evidence="1 3">
        <name>heme</name>
        <dbReference type="ChEBI" id="CHEBI:30413"/>
    </cofactor>
</comment>
<reference evidence="5" key="2">
    <citation type="submission" date="2019-06" db="EMBL/GenBank/DDBJ databases">
        <title>Genomics analysis of Aphanomyces spp. identifies a new class of oomycete effector associated with host adaptation.</title>
        <authorList>
            <person name="Gaulin E."/>
        </authorList>
    </citation>
    <scope>NUCLEOTIDE SEQUENCE</scope>
    <source>
        <strain evidence="5">CBS 578.67</strain>
    </source>
</reference>